<accession>A0ACB7J8B9</accession>
<evidence type="ECO:0000313" key="2">
    <source>
        <dbReference type="Proteomes" id="UP000824881"/>
    </source>
</evidence>
<keyword evidence="2" id="KW-1185">Reference proteome</keyword>
<protein>
    <submittedName>
        <fullName evidence="1">Uncharacterized protein</fullName>
    </submittedName>
</protein>
<organism evidence="1 2">
    <name type="scientific">Pleurotus cornucopiae</name>
    <name type="common">Cornucopia mushroom</name>
    <dbReference type="NCBI Taxonomy" id="5321"/>
    <lineage>
        <taxon>Eukaryota</taxon>
        <taxon>Fungi</taxon>
        <taxon>Dikarya</taxon>
        <taxon>Basidiomycota</taxon>
        <taxon>Agaricomycotina</taxon>
        <taxon>Agaricomycetes</taxon>
        <taxon>Agaricomycetidae</taxon>
        <taxon>Agaricales</taxon>
        <taxon>Pleurotineae</taxon>
        <taxon>Pleurotaceae</taxon>
        <taxon>Pleurotus</taxon>
    </lineage>
</organism>
<reference evidence="1 2" key="1">
    <citation type="journal article" date="2021" name="Appl. Environ. Microbiol.">
        <title>Genetic linkage and physical mapping for an oyster mushroom Pleurotus cornucopiae and QTL analysis for the trait cap color.</title>
        <authorList>
            <person name="Zhang Y."/>
            <person name="Gao W."/>
            <person name="Sonnenberg A."/>
            <person name="Chen Q."/>
            <person name="Zhang J."/>
            <person name="Huang C."/>
        </authorList>
    </citation>
    <scope>NUCLEOTIDE SEQUENCE [LARGE SCALE GENOMIC DNA]</scope>
    <source>
        <strain evidence="1">CCMSSC00406</strain>
    </source>
</reference>
<comment type="caution">
    <text evidence="1">The sequence shown here is derived from an EMBL/GenBank/DDBJ whole genome shotgun (WGS) entry which is preliminary data.</text>
</comment>
<evidence type="ECO:0000313" key="1">
    <source>
        <dbReference type="EMBL" id="KAG9226837.1"/>
    </source>
</evidence>
<gene>
    <name evidence="1" type="ORF">CCMSSC00406_0003490</name>
</gene>
<dbReference type="EMBL" id="WQMT02000002">
    <property type="protein sequence ID" value="KAG9226837.1"/>
    <property type="molecule type" value="Genomic_DNA"/>
</dbReference>
<proteinExistence type="predicted"/>
<sequence>MPTSIGSVNPSRRAKQLAPPQRHILSDSDSDAGQDSDQDSDFHPGVDLGRSQSFSHTSGTPHGADRTANTPILPRKGPAASAQAEPAVASAPPPARRGRKPSGLSRSAREAQRKLNHSIIEKARRTKINDALATLRELIPADYGRTHEEDEEDEPDQGKKGGKKGKKEEKEFKLEILVRTVSFMKDLLERIRVLEAAQQGARDVDDDMLSAPVQTSEGKKRKRRNEDCDDIQDDSRNDDQRRSKKRHVEAHTSDSLAAALPHQLTDLLNGPSSLGAVHASDPTTNSTSHQSRYTRTSRLPSISSWLNTVSPLDSPGVPPISPNTHPLSNIDPALRALSQRVEEDYSTADPESKKYSTMQAALHSGSYLPSPPPSTRFYPLSQRAGHNDVPAPLNLGEAYTVDARNATRDHRTSTSASGPHTPDEDSAASMLLEISASLTPPTLPISTSPRITSSTSAERLNLSPPTLMLAANISGKHDATPTATGGPAHPRKEVYLVSPRLGPEWRPEDDEILETPRDGERSSSPAKSTAPSSSRVRTNSRTYEKESRHGSLTPQTPSSLLGMGGVERVMSRLGLGAREVTE</sequence>
<name>A0ACB7J8B9_PLECO</name>
<dbReference type="Proteomes" id="UP000824881">
    <property type="component" value="Unassembled WGS sequence"/>
</dbReference>